<dbReference type="Proteomes" id="UP000053758">
    <property type="component" value="Unassembled WGS sequence"/>
</dbReference>
<dbReference type="InterPro" id="IPR015424">
    <property type="entry name" value="PyrdxlP-dep_Trfase"/>
</dbReference>
<dbReference type="GO" id="GO:0004758">
    <property type="term" value="F:serine C-palmitoyltransferase activity"/>
    <property type="evidence" value="ECO:0007669"/>
    <property type="project" value="TreeGrafter"/>
</dbReference>
<reference evidence="13" key="1">
    <citation type="journal article" date="2014" name="Genome Announc.">
        <title>Draft Genome Sequence of the Yeast Pseudozyma antarctica Type Strain JCM10317, a Producer of the Glycolipid Biosurfactants, Mannosylerythritol Lipids.</title>
        <authorList>
            <person name="Saika A."/>
            <person name="Koike H."/>
            <person name="Hori T."/>
            <person name="Fukuoka T."/>
            <person name="Sato S."/>
            <person name="Habe H."/>
            <person name="Kitamoto D."/>
            <person name="Morita T."/>
        </authorList>
    </citation>
    <scope>NUCLEOTIDE SEQUENCE [LARGE SCALE GENOMIC DNA]</scope>
    <source>
        <strain evidence="13">JCM 10317</strain>
    </source>
</reference>
<dbReference type="InterPro" id="IPR004839">
    <property type="entry name" value="Aminotransferase_I/II_large"/>
</dbReference>
<dbReference type="OrthoDB" id="3168162at2759"/>
<evidence type="ECO:0000256" key="3">
    <source>
        <dbReference type="ARBA" id="ARBA00004991"/>
    </source>
</evidence>
<comment type="pathway">
    <text evidence="2">Lipid metabolism; sphingolipid metabolism.</text>
</comment>
<dbReference type="AlphaFoldDB" id="A0A081CFU9"/>
<organism evidence="12 13">
    <name type="scientific">Pseudozyma antarctica</name>
    <name type="common">Yeast</name>
    <name type="synonym">Candida antarctica</name>
    <dbReference type="NCBI Taxonomy" id="84753"/>
    <lineage>
        <taxon>Eukaryota</taxon>
        <taxon>Fungi</taxon>
        <taxon>Dikarya</taxon>
        <taxon>Basidiomycota</taxon>
        <taxon>Ustilaginomycotina</taxon>
        <taxon>Ustilaginomycetes</taxon>
        <taxon>Ustilaginales</taxon>
        <taxon>Ustilaginaceae</taxon>
        <taxon>Moesziomyces</taxon>
    </lineage>
</organism>
<proteinExistence type="inferred from homology"/>
<keyword evidence="13" id="KW-1185">Reference proteome</keyword>
<dbReference type="PANTHER" id="PTHR13693">
    <property type="entry name" value="CLASS II AMINOTRANSFERASE/8-AMINO-7-OXONONANOATE SYNTHASE"/>
    <property type="match status" value="1"/>
</dbReference>
<dbReference type="EC" id="2.3.1.50" evidence="5"/>
<dbReference type="Pfam" id="PF00155">
    <property type="entry name" value="Aminotran_1_2"/>
    <property type="match status" value="1"/>
</dbReference>
<dbReference type="InterPro" id="IPR015421">
    <property type="entry name" value="PyrdxlP-dep_Trfase_major"/>
</dbReference>
<evidence type="ECO:0000256" key="7">
    <source>
        <dbReference type="ARBA" id="ARBA00022898"/>
    </source>
</evidence>
<keyword evidence="9" id="KW-0443">Lipid metabolism</keyword>
<comment type="pathway">
    <text evidence="3">Sphingolipid metabolism.</text>
</comment>
<keyword evidence="10" id="KW-0012">Acyltransferase</keyword>
<dbReference type="Gene3D" id="3.90.1150.10">
    <property type="entry name" value="Aspartate Aminotransferase, domain 1"/>
    <property type="match status" value="1"/>
</dbReference>
<comment type="cofactor">
    <cofactor evidence="1">
        <name>pyridoxal 5'-phosphate</name>
        <dbReference type="ChEBI" id="CHEBI:597326"/>
    </cofactor>
</comment>
<protein>
    <recommendedName>
        <fullName evidence="5">serine C-palmitoyltransferase</fullName>
        <ecNumber evidence="5">2.3.1.50</ecNumber>
    </recommendedName>
</protein>
<accession>A0A081CFU9</accession>
<dbReference type="GO" id="GO:0046512">
    <property type="term" value="P:sphingosine biosynthetic process"/>
    <property type="evidence" value="ECO:0007669"/>
    <property type="project" value="TreeGrafter"/>
</dbReference>
<dbReference type="GO" id="GO:0005783">
    <property type="term" value="C:endoplasmic reticulum"/>
    <property type="evidence" value="ECO:0007669"/>
    <property type="project" value="TreeGrafter"/>
</dbReference>
<gene>
    <name evidence="12" type="ORF">PAN0_009c3762</name>
</gene>
<dbReference type="Gene3D" id="3.40.640.10">
    <property type="entry name" value="Type I PLP-dependent aspartate aminotransferase-like (Major domain)"/>
    <property type="match status" value="1"/>
</dbReference>
<dbReference type="InterPro" id="IPR050087">
    <property type="entry name" value="AON_synthase_class-II"/>
</dbReference>
<keyword evidence="6 12" id="KW-0808">Transferase</keyword>
<dbReference type="GO" id="GO:0046513">
    <property type="term" value="P:ceramide biosynthetic process"/>
    <property type="evidence" value="ECO:0007669"/>
    <property type="project" value="TreeGrafter"/>
</dbReference>
<evidence type="ECO:0000256" key="10">
    <source>
        <dbReference type="ARBA" id="ARBA00023315"/>
    </source>
</evidence>
<evidence type="ECO:0000313" key="13">
    <source>
        <dbReference type="Proteomes" id="UP000053758"/>
    </source>
</evidence>
<evidence type="ECO:0000313" key="12">
    <source>
        <dbReference type="EMBL" id="GAK65545.1"/>
    </source>
</evidence>
<dbReference type="GO" id="GO:0016020">
    <property type="term" value="C:membrane"/>
    <property type="evidence" value="ECO:0007669"/>
    <property type="project" value="GOC"/>
</dbReference>
<evidence type="ECO:0000256" key="1">
    <source>
        <dbReference type="ARBA" id="ARBA00001933"/>
    </source>
</evidence>
<dbReference type="InterPro" id="IPR015422">
    <property type="entry name" value="PyrdxlP-dep_Trfase_small"/>
</dbReference>
<evidence type="ECO:0000259" key="11">
    <source>
        <dbReference type="Pfam" id="PF00155"/>
    </source>
</evidence>
<evidence type="ECO:0000256" key="5">
    <source>
        <dbReference type="ARBA" id="ARBA00013220"/>
    </source>
</evidence>
<evidence type="ECO:0000256" key="8">
    <source>
        <dbReference type="ARBA" id="ARBA00022919"/>
    </source>
</evidence>
<dbReference type="HOGENOM" id="CLU_015846_0_2_1"/>
<sequence length="571" mass="61760">MGVESVPLEHSPAAASALNDYLHAVSSLASKYFDKIPGSAIVARYVASSYQNDPIRSLLELFLVLFALRTVLQSRTRGGASGRNFVNLSGKEIDDLVAEFKPEPLCAPLTPAESRELASIPTIVGGASSKPKISIASHNAGKPTQVVNLASYNFTNLAGHDAVKEKAIETLRNYGVGSCSPPGFYGTIDVHMQLESDIARFLGTQNCIIYSQGFSTISSVIPAFSKRGDIIVADRGVNYAIQKGIQISRSTVYWYDHNDIDSLQAVLEQVKRDTKRRNGPLTRRFIVTEGVFEADGALSDLPKIQELKKRHKFRLILDESISFGTVGATGRGLTELYNIPASDVEILVGSMANTLGAAGGFCAGSDEVVYHQRINGTSFVFSAALPAMLAVAASTAISYMVSQPSILGTLHENVKTLRSVLDHVESLRISSDPRSPLVHLQIRSKTDRHPDTPSDKFDKGKNSLAVGDVSLTLANSNDEKRIAAAGPAEHDLTVDEQMRLLQAIVDDALEHGIFITRMKRLPSINPKVLEVAPESRPNIRIAVSAAFTKKEMDKAANVIKASAIKVLGKRR</sequence>
<keyword evidence="8" id="KW-0746">Sphingolipid metabolism</keyword>
<name>A0A081CFU9_PSEA2</name>
<evidence type="ECO:0000256" key="6">
    <source>
        <dbReference type="ARBA" id="ARBA00022679"/>
    </source>
</evidence>
<keyword evidence="7" id="KW-0663">Pyridoxal phosphate</keyword>
<evidence type="ECO:0000256" key="4">
    <source>
        <dbReference type="ARBA" id="ARBA00008392"/>
    </source>
</evidence>
<dbReference type="EMBL" id="DF830076">
    <property type="protein sequence ID" value="GAK65545.1"/>
    <property type="molecule type" value="Genomic_DNA"/>
</dbReference>
<dbReference type="SUPFAM" id="SSF53383">
    <property type="entry name" value="PLP-dependent transferases"/>
    <property type="match status" value="1"/>
</dbReference>
<dbReference type="RefSeq" id="XP_014656208.1">
    <property type="nucleotide sequence ID" value="XM_014800722.1"/>
</dbReference>
<dbReference type="PANTHER" id="PTHR13693:SF2">
    <property type="entry name" value="SERINE PALMITOYLTRANSFERASE 1"/>
    <property type="match status" value="1"/>
</dbReference>
<dbReference type="GeneID" id="26304542"/>
<evidence type="ECO:0000256" key="2">
    <source>
        <dbReference type="ARBA" id="ARBA00004760"/>
    </source>
</evidence>
<comment type="similarity">
    <text evidence="4">Belongs to the class-II pyridoxal-phosphate-dependent aminotransferase family.</text>
</comment>
<dbReference type="GO" id="GO:0030170">
    <property type="term" value="F:pyridoxal phosphate binding"/>
    <property type="evidence" value="ECO:0007669"/>
    <property type="project" value="InterPro"/>
</dbReference>
<evidence type="ECO:0000256" key="9">
    <source>
        <dbReference type="ARBA" id="ARBA00023098"/>
    </source>
</evidence>
<feature type="domain" description="Aminotransferase class I/classII large" evidence="11">
    <location>
        <begin position="145"/>
        <end position="559"/>
    </location>
</feature>